<dbReference type="RefSeq" id="WP_169700063.1">
    <property type="nucleotide sequence ID" value="NZ_LS974202.1"/>
</dbReference>
<dbReference type="InterPro" id="IPR023375">
    <property type="entry name" value="ADC_dom_sf"/>
</dbReference>
<dbReference type="Proteomes" id="UP000250796">
    <property type="component" value="Chromosome MESINF"/>
</dbReference>
<dbReference type="KEGG" id="minf:MESINF_2459"/>
<dbReference type="InterPro" id="IPR010451">
    <property type="entry name" value="Acetoacetate_decarboxylase"/>
</dbReference>
<sequence>MSSRGKFKLKDDYVYKMPVHFGGDPFYPVRTIYRDMTGISIQFETDQEALLEIIPHDFELLEPVVNVQYSNCRDVDWMAGGEYRLIQVGSPVRYMGNSEGLEGQYVFVIWENKTCPIIGGREEDGMPKVFADICCERHLEDHWFTAASYESYTFLKLDFVKTGELDDEAVKEANKNPKINFFGWRYIPNLGKAGASLSHVTLYPQEAYFSKIWTGNGYLEWTKLNYEKHPLQFRIISALAELPVVRYTEAKMSKNSARLNVGDSRILP</sequence>
<protein>
    <submittedName>
        <fullName evidence="1">Acetoacetate decarboxylase</fullName>
    </submittedName>
</protein>
<dbReference type="Gene3D" id="2.40.400.10">
    <property type="entry name" value="Acetoacetate decarboxylase-like"/>
    <property type="match status" value="1"/>
</dbReference>
<gene>
    <name evidence="1" type="ORF">MESINF_2459</name>
</gene>
<name>A0A7Z7PPY6_9BACT</name>
<organism evidence="1 2">
    <name type="scientific">Mesotoga infera</name>
    <dbReference type="NCBI Taxonomy" id="1236046"/>
    <lineage>
        <taxon>Bacteria</taxon>
        <taxon>Thermotogati</taxon>
        <taxon>Thermotogota</taxon>
        <taxon>Thermotogae</taxon>
        <taxon>Kosmotogales</taxon>
        <taxon>Kosmotogaceae</taxon>
        <taxon>Mesotoga</taxon>
    </lineage>
</organism>
<proteinExistence type="predicted"/>
<evidence type="ECO:0000313" key="2">
    <source>
        <dbReference type="Proteomes" id="UP000250796"/>
    </source>
</evidence>
<dbReference type="Pfam" id="PF06314">
    <property type="entry name" value="ADC"/>
    <property type="match status" value="1"/>
</dbReference>
<keyword evidence="2" id="KW-1185">Reference proteome</keyword>
<accession>A0A7Z7PPY6</accession>
<evidence type="ECO:0000313" key="1">
    <source>
        <dbReference type="EMBL" id="SSC13899.1"/>
    </source>
</evidence>
<dbReference type="GO" id="GO:0016829">
    <property type="term" value="F:lyase activity"/>
    <property type="evidence" value="ECO:0007669"/>
    <property type="project" value="InterPro"/>
</dbReference>
<dbReference type="AlphaFoldDB" id="A0A7Z7PPY6"/>
<reference evidence="1 2" key="1">
    <citation type="submission" date="2017-01" db="EMBL/GenBank/DDBJ databases">
        <authorList>
            <person name="Erauso G."/>
        </authorList>
    </citation>
    <scope>NUCLEOTIDE SEQUENCE [LARGE SCALE GENOMIC DNA]</scope>
    <source>
        <strain evidence="1">MESINF1</strain>
    </source>
</reference>
<dbReference type="EMBL" id="LS974202">
    <property type="protein sequence ID" value="SSC13899.1"/>
    <property type="molecule type" value="Genomic_DNA"/>
</dbReference>
<dbReference type="SUPFAM" id="SSF160104">
    <property type="entry name" value="Acetoacetate decarboxylase-like"/>
    <property type="match status" value="1"/>
</dbReference>